<dbReference type="InterPro" id="IPR026983">
    <property type="entry name" value="DHC"/>
</dbReference>
<gene>
    <name evidence="2" type="ORF">EZS28_039799</name>
</gene>
<proteinExistence type="predicted"/>
<feature type="domain" description="Dynein heavy chain tail" evidence="1">
    <location>
        <begin position="2"/>
        <end position="417"/>
    </location>
</feature>
<keyword evidence="2" id="KW-0282">Flagellum</keyword>
<reference evidence="2 3" key="1">
    <citation type="submission" date="2019-03" db="EMBL/GenBank/DDBJ databases">
        <title>Single cell metagenomics reveals metabolic interactions within the superorganism composed of flagellate Streblomastix strix and complex community of Bacteroidetes bacteria on its surface.</title>
        <authorList>
            <person name="Treitli S.C."/>
            <person name="Kolisko M."/>
            <person name="Husnik F."/>
            <person name="Keeling P."/>
            <person name="Hampl V."/>
        </authorList>
    </citation>
    <scope>NUCLEOTIDE SEQUENCE [LARGE SCALE GENOMIC DNA]</scope>
    <source>
        <strain evidence="2">ST1C</strain>
    </source>
</reference>
<dbReference type="AlphaFoldDB" id="A0A5J4U2T1"/>
<dbReference type="GO" id="GO:0051959">
    <property type="term" value="F:dynein light intermediate chain binding"/>
    <property type="evidence" value="ECO:0007669"/>
    <property type="project" value="InterPro"/>
</dbReference>
<dbReference type="EMBL" id="SNRW01021357">
    <property type="protein sequence ID" value="KAA6364674.1"/>
    <property type="molecule type" value="Genomic_DNA"/>
</dbReference>
<name>A0A5J4U2T1_9EUKA</name>
<dbReference type="GO" id="GO:0005858">
    <property type="term" value="C:axonemal dynein complex"/>
    <property type="evidence" value="ECO:0007669"/>
    <property type="project" value="TreeGrafter"/>
</dbReference>
<evidence type="ECO:0000313" key="3">
    <source>
        <dbReference type="Proteomes" id="UP000324800"/>
    </source>
</evidence>
<keyword evidence="2" id="KW-0966">Cell projection</keyword>
<comment type="caution">
    <text evidence="2">The sequence shown here is derived from an EMBL/GenBank/DDBJ whole genome shotgun (WGS) entry which is preliminary data.</text>
</comment>
<dbReference type="Pfam" id="PF08385">
    <property type="entry name" value="DHC_N1"/>
    <property type="match status" value="1"/>
</dbReference>
<protein>
    <submittedName>
        <fullName evidence="2">Putative Dynein-1-beta heavy chain, flagellar inner arm I1 complex</fullName>
    </submittedName>
</protein>
<dbReference type="OrthoDB" id="2143533at2759"/>
<dbReference type="GO" id="GO:0045505">
    <property type="term" value="F:dynein intermediate chain binding"/>
    <property type="evidence" value="ECO:0007669"/>
    <property type="project" value="InterPro"/>
</dbReference>
<sequence>MFLNILKQPCEALAKAAPIDIPNIIPQILPLVLFIWKNSDTYRPRLGSLLPKFSNEVIRRCQASIFFEDIFNGNVSYVIQALMDSVQAGRAWEDQINSMLKSVKGMRDHIEEYRNLEWKVDAKDILPKLLAFMQRCRELIDVCSSYVQFGIKLSTKIPLFTGPSGMTLETSFNDTQAKFTRYISALKGLKYNVLDAQETKWHEDYTTLKDNIGDLEQMLSSTIGAAFQYANSVQQALDVYKTLKRVAVRKHIKDEVEKNKSAIWHLFKSAIASIQADFERQKSAPPIPQQWPQYAGAAVWANTLIERIEEQVGLIEDSGLSFVSEAEKQESDKTIEMLKNNMVLYIKNNFSQWLREAVENVDFEQLKNGVLFLRQTPGQQMLRCNFEVKLLRLFNEVQYWQKLPTIAQIPTEVLKFVIEEII</sequence>
<dbReference type="InterPro" id="IPR013594">
    <property type="entry name" value="Dynein_heavy_tail"/>
</dbReference>
<evidence type="ECO:0000259" key="1">
    <source>
        <dbReference type="Pfam" id="PF08385"/>
    </source>
</evidence>
<dbReference type="PANTHER" id="PTHR46532:SF11">
    <property type="entry name" value="DYNEIN AXONEMAL HEAVY CHAIN 12"/>
    <property type="match status" value="1"/>
</dbReference>
<evidence type="ECO:0000313" key="2">
    <source>
        <dbReference type="EMBL" id="KAA6364674.1"/>
    </source>
</evidence>
<keyword evidence="2" id="KW-0969">Cilium</keyword>
<accession>A0A5J4U2T1</accession>
<dbReference type="GO" id="GO:0007018">
    <property type="term" value="P:microtubule-based movement"/>
    <property type="evidence" value="ECO:0007669"/>
    <property type="project" value="InterPro"/>
</dbReference>
<organism evidence="2 3">
    <name type="scientific">Streblomastix strix</name>
    <dbReference type="NCBI Taxonomy" id="222440"/>
    <lineage>
        <taxon>Eukaryota</taxon>
        <taxon>Metamonada</taxon>
        <taxon>Preaxostyla</taxon>
        <taxon>Oxymonadida</taxon>
        <taxon>Streblomastigidae</taxon>
        <taxon>Streblomastix</taxon>
    </lineage>
</organism>
<dbReference type="Proteomes" id="UP000324800">
    <property type="component" value="Unassembled WGS sequence"/>
</dbReference>
<dbReference type="PANTHER" id="PTHR46532">
    <property type="entry name" value="MALE FERTILITY FACTOR KL5"/>
    <property type="match status" value="1"/>
</dbReference>